<dbReference type="EMBL" id="ABYU02000016">
    <property type="protein sequence ID" value="EEX21798.1"/>
    <property type="molecule type" value="Genomic_DNA"/>
</dbReference>
<feature type="domain" description="Gene product 88" evidence="1">
    <location>
        <begin position="14"/>
        <end position="165"/>
    </location>
</feature>
<dbReference type="STRING" id="537007.BLAHAN_05423"/>
<dbReference type="Proteomes" id="UP000003755">
    <property type="component" value="Unassembled WGS sequence"/>
</dbReference>
<comment type="caution">
    <text evidence="2">The sequence shown here is derived from an EMBL/GenBank/DDBJ whole genome shotgun (WGS) entry which is preliminary data.</text>
</comment>
<name>C9L7Q3_BLAHA</name>
<proteinExistence type="predicted"/>
<organism evidence="2 3">
    <name type="scientific">Blautia hansenii DSM 20583</name>
    <dbReference type="NCBI Taxonomy" id="537007"/>
    <lineage>
        <taxon>Bacteria</taxon>
        <taxon>Bacillati</taxon>
        <taxon>Bacillota</taxon>
        <taxon>Clostridia</taxon>
        <taxon>Lachnospirales</taxon>
        <taxon>Lachnospiraceae</taxon>
        <taxon>Blautia</taxon>
    </lineage>
</organism>
<evidence type="ECO:0000259" key="1">
    <source>
        <dbReference type="Pfam" id="PF17338"/>
    </source>
</evidence>
<dbReference type="RefSeq" id="WP_003020527.1">
    <property type="nucleotide sequence ID" value="NZ_CP022413.2"/>
</dbReference>
<evidence type="ECO:0000313" key="2">
    <source>
        <dbReference type="EMBL" id="EEX21798.1"/>
    </source>
</evidence>
<gene>
    <name evidence="2" type="ORF">BLAHAN_05423</name>
</gene>
<dbReference type="AlphaFoldDB" id="C9L7Q3"/>
<dbReference type="Pfam" id="PF17338">
    <property type="entry name" value="GP88"/>
    <property type="match status" value="1"/>
</dbReference>
<accession>C9L7Q3</accession>
<dbReference type="HOGENOM" id="CLU_1363985_0_0_9"/>
<keyword evidence="3" id="KW-1185">Reference proteome</keyword>
<dbReference type="KEGG" id="bhan:CGC63_09575"/>
<reference evidence="2" key="1">
    <citation type="submission" date="2009-09" db="EMBL/GenBank/DDBJ databases">
        <authorList>
            <person name="Weinstock G."/>
            <person name="Sodergren E."/>
            <person name="Clifton S."/>
            <person name="Fulton L."/>
            <person name="Fulton B."/>
            <person name="Courtney L."/>
            <person name="Fronick C."/>
            <person name="Harrison M."/>
            <person name="Strong C."/>
            <person name="Farmer C."/>
            <person name="Delahaunty K."/>
            <person name="Markovic C."/>
            <person name="Hall O."/>
            <person name="Minx P."/>
            <person name="Tomlinson C."/>
            <person name="Mitreva M."/>
            <person name="Nelson J."/>
            <person name="Hou S."/>
            <person name="Wollam A."/>
            <person name="Pepin K.H."/>
            <person name="Johnson M."/>
            <person name="Bhonagiri V."/>
            <person name="Nash W.E."/>
            <person name="Warren W."/>
            <person name="Chinwalla A."/>
            <person name="Mardis E.R."/>
            <person name="Wilson R.K."/>
        </authorList>
    </citation>
    <scope>NUCLEOTIDE SEQUENCE [LARGE SCALE GENOMIC DNA]</scope>
    <source>
        <strain evidence="2">DSM 20583</strain>
    </source>
</reference>
<dbReference type="InterPro" id="IPR020290">
    <property type="entry name" value="Gp88"/>
</dbReference>
<sequence>MNVKISNGNSKMGKIPSVSFPSLLTCIKCDCNKICYAHKLEKLRPSVRQSYLHNWNLYKSDRETYWREIEATIMLSRFFRFHVSGDIPDQDYIHRMIDVANRHQHCEILCFTKKFDMCNKEISERKGELPNNLHLIYSGWKNLKMKNPYNLPEAHVRYRDGTTTAMEEAIECDGDCTECAITDSGCWVLKKGEQVVFTQH</sequence>
<evidence type="ECO:0000313" key="3">
    <source>
        <dbReference type="Proteomes" id="UP000003755"/>
    </source>
</evidence>
<protein>
    <recommendedName>
        <fullName evidence="1">Gene product 88 domain-containing protein</fullName>
    </recommendedName>
</protein>